<dbReference type="EC" id="2.3.2.26" evidence="3"/>
<keyword evidence="4" id="KW-0808">Transferase</keyword>
<dbReference type="GeneID" id="39983814"/>
<dbReference type="PROSITE" id="PS50237">
    <property type="entry name" value="HECT"/>
    <property type="match status" value="1"/>
</dbReference>
<evidence type="ECO:0000256" key="6">
    <source>
        <dbReference type="PROSITE-ProRule" id="PRU00104"/>
    </source>
</evidence>
<dbReference type="EMBL" id="NBCO01000008">
    <property type="protein sequence ID" value="ORC90371.1"/>
    <property type="molecule type" value="Genomic_DNA"/>
</dbReference>
<dbReference type="VEuPathDB" id="TriTrypDB:TM35_000081690"/>
<dbReference type="OrthoDB" id="271273at2759"/>
<dbReference type="InterPro" id="IPR000569">
    <property type="entry name" value="HECT_dom"/>
</dbReference>
<name>A0A1X0P0K1_9TRYP</name>
<evidence type="ECO:0000256" key="2">
    <source>
        <dbReference type="ARBA" id="ARBA00006331"/>
    </source>
</evidence>
<dbReference type="STRING" id="67003.A0A1X0P0K1"/>
<feature type="domain" description="HECT" evidence="7">
    <location>
        <begin position="1514"/>
        <end position="1886"/>
    </location>
</feature>
<dbReference type="Gene3D" id="3.90.1750.10">
    <property type="entry name" value="Hect, E3 ligase catalytic domains"/>
    <property type="match status" value="1"/>
</dbReference>
<evidence type="ECO:0000256" key="4">
    <source>
        <dbReference type="ARBA" id="ARBA00022679"/>
    </source>
</evidence>
<dbReference type="InterPro" id="IPR011989">
    <property type="entry name" value="ARM-like"/>
</dbReference>
<dbReference type="GO" id="GO:0016874">
    <property type="term" value="F:ligase activity"/>
    <property type="evidence" value="ECO:0007669"/>
    <property type="project" value="UniProtKB-KW"/>
</dbReference>
<evidence type="ECO:0000256" key="3">
    <source>
        <dbReference type="ARBA" id="ARBA00012485"/>
    </source>
</evidence>
<accession>A0A1X0P0K1</accession>
<organism evidence="8 9">
    <name type="scientific">Trypanosoma theileri</name>
    <dbReference type="NCBI Taxonomy" id="67003"/>
    <lineage>
        <taxon>Eukaryota</taxon>
        <taxon>Discoba</taxon>
        <taxon>Euglenozoa</taxon>
        <taxon>Kinetoplastea</taxon>
        <taxon>Metakinetoplastina</taxon>
        <taxon>Trypanosomatida</taxon>
        <taxon>Trypanosomatidae</taxon>
        <taxon>Trypanosoma</taxon>
    </lineage>
</organism>
<dbReference type="PANTHER" id="PTHR45670:SF14">
    <property type="entry name" value="E3 UBIQUITIN-PROTEIN LIGASE TRIP12"/>
    <property type="match status" value="1"/>
</dbReference>
<evidence type="ECO:0000256" key="5">
    <source>
        <dbReference type="ARBA" id="ARBA00022786"/>
    </source>
</evidence>
<dbReference type="Gene3D" id="1.25.10.10">
    <property type="entry name" value="Leucine-rich Repeat Variant"/>
    <property type="match status" value="1"/>
</dbReference>
<comment type="catalytic activity">
    <reaction evidence="1">
        <text>S-ubiquitinyl-[E2 ubiquitin-conjugating enzyme]-L-cysteine + [acceptor protein]-L-lysine = [E2 ubiquitin-conjugating enzyme]-L-cysteine + N(6)-ubiquitinyl-[acceptor protein]-L-lysine.</text>
        <dbReference type="EC" id="2.3.2.26"/>
    </reaction>
</comment>
<keyword evidence="5 6" id="KW-0833">Ubl conjugation pathway</keyword>
<evidence type="ECO:0000313" key="8">
    <source>
        <dbReference type="EMBL" id="ORC90371.1"/>
    </source>
</evidence>
<protein>
    <recommendedName>
        <fullName evidence="3">HECT-type E3 ubiquitin transferase</fullName>
        <ecNumber evidence="3">2.3.2.26</ecNumber>
    </recommendedName>
</protein>
<comment type="caution">
    <text evidence="8">The sequence shown here is derived from an EMBL/GenBank/DDBJ whole genome shotgun (WGS) entry which is preliminary data.</text>
</comment>
<dbReference type="SUPFAM" id="SSF56204">
    <property type="entry name" value="Hect, E3 ligase catalytic domain"/>
    <property type="match status" value="1"/>
</dbReference>
<feature type="active site" description="Glycyl thioester intermediate" evidence="6">
    <location>
        <position position="1853"/>
    </location>
</feature>
<evidence type="ECO:0000256" key="1">
    <source>
        <dbReference type="ARBA" id="ARBA00000885"/>
    </source>
</evidence>
<dbReference type="GO" id="GO:0043161">
    <property type="term" value="P:proteasome-mediated ubiquitin-dependent protein catabolic process"/>
    <property type="evidence" value="ECO:0007669"/>
    <property type="project" value="TreeGrafter"/>
</dbReference>
<dbReference type="Pfam" id="PF00632">
    <property type="entry name" value="HECT"/>
    <property type="match status" value="1"/>
</dbReference>
<gene>
    <name evidence="8" type="ORF">TM35_000081690</name>
</gene>
<dbReference type="InterPro" id="IPR045322">
    <property type="entry name" value="HECTD1/TRIP12-like"/>
</dbReference>
<evidence type="ECO:0000259" key="7">
    <source>
        <dbReference type="PROSITE" id="PS50237"/>
    </source>
</evidence>
<dbReference type="PANTHER" id="PTHR45670">
    <property type="entry name" value="E3 UBIQUITIN-PROTEIN LIGASE TRIP12"/>
    <property type="match status" value="1"/>
</dbReference>
<dbReference type="SUPFAM" id="SSF48371">
    <property type="entry name" value="ARM repeat"/>
    <property type="match status" value="1"/>
</dbReference>
<dbReference type="Gene3D" id="3.30.2160.10">
    <property type="entry name" value="Hect, E3 ligase catalytic domain"/>
    <property type="match status" value="1"/>
</dbReference>
<dbReference type="SMART" id="SM00119">
    <property type="entry name" value="HECTc"/>
    <property type="match status" value="1"/>
</dbReference>
<dbReference type="Proteomes" id="UP000192257">
    <property type="component" value="Unassembled WGS sequence"/>
</dbReference>
<dbReference type="Gene3D" id="3.30.2410.10">
    <property type="entry name" value="Hect, E3 ligase catalytic domain"/>
    <property type="match status" value="1"/>
</dbReference>
<sequence>MTFAGTGNVTSINDEVTAKGLKNALHAYRLNKSETSSQHLITALDAICASLCFGDEIFIRRLSVDRYATVLVSTLTTVSAVEDVRLRTLTVQTLALLADLVPRGGSAIASAKGIPPLLRLLQETKPDGNEALLEELLKCIGHVTLEANVQMVRENAIAILTTIEADLNSHHLRMICLKCLCHLLSSVRREEWHTYLAKPCGMLFSRFHNKVYEILKDERGDSLEQRLPRESELYLLRLIECITLVFDRLLHTKYMIEKNMDLVEEAVSALVTVLKRTAYLGSQAVGFRDAVCSSLLTIFLTDTSIGVKLFLKYHVVQTICGIITTLLEYRMKRLPQNGVDLAEALLGNDVSAIPCIAEEQQVIPFLEFLLVFIPSALVAHDSDYYITIPHYVWEWEDDFHNRSDCNENLSKQLEREYIKQRRFSSFVPYELQLSTRTLKVDFDYMQYMSNEHLAYPHTLYRHPILVGYMHRRVMRCTCDDNSWPYNSSVYGVDKQESSFLRSRPKWRENRHTDDNSISGTTTTAAAAPVAAAVVGGLTGNEMVMGGGGGGEEEEYFSRNRRISSNAIPLETVNSLPYSSTLDRERLVNVPFCCCSKMYMRFCEKRKNKSKKMNKRNKKGLQSEQGGKNYEFFCREALRDVREEILRGSSTRSQFLQGTMIQVLITWCLPALVTVIKRSVSPIIARHSSVLILRSVDLVAEYLRVGHRNFHNESQGEIYDKLTALTPQLGTVISYLVTTNSLPTSLTAGVCPFREFQCDTLFVRGLVYLGLKMNSRVPAMSLTCETQMNALSTFLLLYFLFQGKVKIFTDTQQLLVFQKLESVIGSVSPHQSTLRTALYGSTGMIPCPFHGTSEIIEVVHQRMSEQVYILLREETEKRFINPLNPSGEVSSTILGIMNSKNGYSTNPLETRSTHSTSSCLSQSIIADINNRAEAYMEYSFGVQYILAIYDYMKDNGNDLSSLVYGNSEFVANLAETLHKNSEYNNILLDEKTKESFIGVRESLERVINEHTGLVNVELASAIEREPTRFARRFRRSKVMMTMSDRMWTPLNIKLEPISMEVHRGQPLLPSSRNLFISGKNRTILSCGIEQNVFSVLPTTPLNYIAKYILFQLQQQYAAGPDKKRSQSLIGRRLYNSENNDLDVFYNMGRLLISEVEVRETEDEISPSFPSIPRMTAVVMETAEQISSPLRLTPFPLQVEDSECERILSVVSTTVPVAGQISNGFPQGSNRTVGDKVLLHQDNHNSSSCTITVDNIIFFCNGEPVTDLSTSVLELCCNSSQTLATLLADMEKGEVGYGEESSQTLQRILTLCSAMHSIRYVIVKEPLVWGTNGEEEEVIEEEEEKRWERSYCYPKDVFGRLCKFTGVQYSLGAAAKLLDELWNVLNMAEIKISHEEGRLCSALIHGFYNHLTAFMLPPLDFPILLTCLNGQKDQHLAGYILWTYPQVFSFNIRRILLHLLLSVRRVPTPALIRLKEAAQRRGCVIPLHGLEWVTPDLNINGTKKVIVQRNNILESGAKVLRSYVMCPLPLNVEFENENGVGVGPALEFYNLLSAKLQEESLQMWRTEEYTDASGATARRVQIPLFPAASQTMMSLSYFELLGLLVGRVLMEERVVDLPLHPCFVRGILGQLDENQLAEIDPQLHWQLLQLETLPAAELAACGLFFVLPDGDVELCRGGAQTPVVAANVSAYVRAVRRHFCVRRLMGPLRHFLQGLRYTVVPPHLRLFTAAELQLMIAGPDGPVWPRPEDLARDLIPAHGYDARSPVLHALRDVVGSWDAKMQRAFLRFVTGSTRIPQGGLQPPITVVRRSEGTWDERYWESVPLMRVEERGMAQLHQQQHQQLLMDESLPTVNTCAHYLKLPSYSSKAILEEKLRQAVMEGQECFLLT</sequence>
<proteinExistence type="inferred from homology"/>
<dbReference type="GO" id="GO:0061630">
    <property type="term" value="F:ubiquitin protein ligase activity"/>
    <property type="evidence" value="ECO:0007669"/>
    <property type="project" value="UniProtKB-EC"/>
</dbReference>
<dbReference type="InterPro" id="IPR016024">
    <property type="entry name" value="ARM-type_fold"/>
</dbReference>
<dbReference type="InterPro" id="IPR035983">
    <property type="entry name" value="Hect_E3_ubiquitin_ligase"/>
</dbReference>
<evidence type="ECO:0000313" key="9">
    <source>
        <dbReference type="Proteomes" id="UP000192257"/>
    </source>
</evidence>
<keyword evidence="9" id="KW-1185">Reference proteome</keyword>
<dbReference type="RefSeq" id="XP_028884437.1">
    <property type="nucleotide sequence ID" value="XM_029024034.1"/>
</dbReference>
<reference evidence="8 9" key="1">
    <citation type="submission" date="2017-03" db="EMBL/GenBank/DDBJ databases">
        <title>An alternative strategy for trypanosome survival in the mammalian bloodstream revealed through genome and transcriptome analysis of the ubiquitous bovine parasite Trypanosoma (Megatrypanum) theileri.</title>
        <authorList>
            <person name="Kelly S."/>
            <person name="Ivens A."/>
            <person name="Mott A."/>
            <person name="O'Neill E."/>
            <person name="Emms D."/>
            <person name="Macleod O."/>
            <person name="Voorheis P."/>
            <person name="Matthews J."/>
            <person name="Matthews K."/>
            <person name="Carrington M."/>
        </authorList>
    </citation>
    <scope>NUCLEOTIDE SEQUENCE [LARGE SCALE GENOMIC DNA]</scope>
    <source>
        <strain evidence="8">Edinburgh</strain>
    </source>
</reference>
<dbReference type="GO" id="GO:0000209">
    <property type="term" value="P:protein polyubiquitination"/>
    <property type="evidence" value="ECO:0007669"/>
    <property type="project" value="TreeGrafter"/>
</dbReference>
<comment type="similarity">
    <text evidence="2">Belongs to the UPL family. K-HECT subfamily.</text>
</comment>
<keyword evidence="8" id="KW-0436">Ligase</keyword>